<proteinExistence type="predicted"/>
<dbReference type="InterPro" id="IPR000182">
    <property type="entry name" value="GNAT_dom"/>
</dbReference>
<dbReference type="InterPro" id="IPR050769">
    <property type="entry name" value="NAT_camello-type"/>
</dbReference>
<accession>A0A9X1W994</accession>
<dbReference type="CDD" id="cd04301">
    <property type="entry name" value="NAT_SF"/>
    <property type="match status" value="1"/>
</dbReference>
<dbReference type="EMBL" id="JAJNNZ010000004">
    <property type="protein sequence ID" value="MCJ2376712.1"/>
    <property type="molecule type" value="Genomic_DNA"/>
</dbReference>
<evidence type="ECO:0000256" key="1">
    <source>
        <dbReference type="ARBA" id="ARBA00022679"/>
    </source>
</evidence>
<organism evidence="3 4">
    <name type="scientific">Vibrio gelatinilyticus</name>
    <dbReference type="NCBI Taxonomy" id="2893468"/>
    <lineage>
        <taxon>Bacteria</taxon>
        <taxon>Pseudomonadati</taxon>
        <taxon>Pseudomonadota</taxon>
        <taxon>Gammaproteobacteria</taxon>
        <taxon>Vibrionales</taxon>
        <taxon>Vibrionaceae</taxon>
        <taxon>Vibrio</taxon>
    </lineage>
</organism>
<dbReference type="InterPro" id="IPR016181">
    <property type="entry name" value="Acyl_CoA_acyltransferase"/>
</dbReference>
<dbReference type="PROSITE" id="PS51186">
    <property type="entry name" value="GNAT"/>
    <property type="match status" value="1"/>
</dbReference>
<dbReference type="Proteomes" id="UP001139488">
    <property type="component" value="Unassembled WGS sequence"/>
</dbReference>
<evidence type="ECO:0000313" key="4">
    <source>
        <dbReference type="Proteomes" id="UP001139488"/>
    </source>
</evidence>
<dbReference type="PANTHER" id="PTHR13947">
    <property type="entry name" value="GNAT FAMILY N-ACETYLTRANSFERASE"/>
    <property type="match status" value="1"/>
</dbReference>
<dbReference type="PANTHER" id="PTHR13947:SF37">
    <property type="entry name" value="LD18367P"/>
    <property type="match status" value="1"/>
</dbReference>
<evidence type="ECO:0000313" key="3">
    <source>
        <dbReference type="EMBL" id="MCJ2376712.1"/>
    </source>
</evidence>
<keyword evidence="1" id="KW-0808">Transferase</keyword>
<name>A0A9X1W994_9VIBR</name>
<comment type="caution">
    <text evidence="3">The sequence shown here is derived from an EMBL/GenBank/DDBJ whole genome shotgun (WGS) entry which is preliminary data.</text>
</comment>
<dbReference type="SUPFAM" id="SSF55729">
    <property type="entry name" value="Acyl-CoA N-acyltransferases (Nat)"/>
    <property type="match status" value="1"/>
</dbReference>
<gene>
    <name evidence="3" type="ORF">LNL84_07655</name>
</gene>
<evidence type="ECO:0000259" key="2">
    <source>
        <dbReference type="PROSITE" id="PS51186"/>
    </source>
</evidence>
<dbReference type="GO" id="GO:0008080">
    <property type="term" value="F:N-acetyltransferase activity"/>
    <property type="evidence" value="ECO:0007669"/>
    <property type="project" value="InterPro"/>
</dbReference>
<protein>
    <submittedName>
        <fullName evidence="3">GNAT family N-acetyltransferase</fullName>
    </submittedName>
</protein>
<dbReference type="AlphaFoldDB" id="A0A9X1W994"/>
<feature type="domain" description="N-acetyltransferase" evidence="2">
    <location>
        <begin position="16"/>
        <end position="152"/>
    </location>
</feature>
<reference evidence="3" key="1">
    <citation type="submission" date="2021-11" db="EMBL/GenBank/DDBJ databases">
        <title>Vibrio ZSDE26 sp. nov. and Vibrio ZSDZ34 sp. nov., isolated from coastal seawater in Qingdao.</title>
        <authorList>
            <person name="Zhang P."/>
        </authorList>
    </citation>
    <scope>NUCLEOTIDE SEQUENCE</scope>
    <source>
        <strain evidence="3">ZSDZ34</strain>
    </source>
</reference>
<dbReference type="Gene3D" id="3.40.630.30">
    <property type="match status" value="1"/>
</dbReference>
<dbReference type="RefSeq" id="WP_244356507.1">
    <property type="nucleotide sequence ID" value="NZ_JAJNNZ010000004.1"/>
</dbReference>
<keyword evidence="4" id="KW-1185">Reference proteome</keyword>
<dbReference type="Pfam" id="PF13673">
    <property type="entry name" value="Acetyltransf_10"/>
    <property type="match status" value="1"/>
</dbReference>
<sequence>MVIIKAEFHHSATISKLLVTLTRKYVLPTCDASAEQRLIPSMSMLKVESYLKQGYDYYLAQDSHANIVGVIGIKDLSHIYHLFVSDHFQRQGVAKKLWLHAKQESKQHGYHGPFTVNSALNAQAVYQKLGFRPTGDVRNREGIRDIPMVFVE</sequence>